<name>A0AAW0NVQ7_9GOBI</name>
<evidence type="ECO:0000256" key="1">
    <source>
        <dbReference type="SAM" id="Coils"/>
    </source>
</evidence>
<reference evidence="4" key="1">
    <citation type="submission" date="2024-04" db="EMBL/GenBank/DDBJ databases">
        <title>Salinicola lusitanus LLJ914,a marine bacterium isolated from the Okinawa Trough.</title>
        <authorList>
            <person name="Li J."/>
        </authorList>
    </citation>
    <scope>NUCLEOTIDE SEQUENCE [LARGE SCALE GENOMIC DNA]</scope>
</reference>
<dbReference type="GO" id="GO:0015074">
    <property type="term" value="P:DNA integration"/>
    <property type="evidence" value="ECO:0007669"/>
    <property type="project" value="InterPro"/>
</dbReference>
<dbReference type="EMBL" id="JBBPFD010000010">
    <property type="protein sequence ID" value="KAK7909879.1"/>
    <property type="molecule type" value="Genomic_DNA"/>
</dbReference>
<accession>A0AAW0NVQ7</accession>
<organism evidence="3 4">
    <name type="scientific">Mugilogobius chulae</name>
    <name type="common">yellowstripe goby</name>
    <dbReference type="NCBI Taxonomy" id="88201"/>
    <lineage>
        <taxon>Eukaryota</taxon>
        <taxon>Metazoa</taxon>
        <taxon>Chordata</taxon>
        <taxon>Craniata</taxon>
        <taxon>Vertebrata</taxon>
        <taxon>Euteleostomi</taxon>
        <taxon>Actinopterygii</taxon>
        <taxon>Neopterygii</taxon>
        <taxon>Teleostei</taxon>
        <taxon>Neoteleostei</taxon>
        <taxon>Acanthomorphata</taxon>
        <taxon>Gobiaria</taxon>
        <taxon>Gobiiformes</taxon>
        <taxon>Gobioidei</taxon>
        <taxon>Gobiidae</taxon>
        <taxon>Gobionellinae</taxon>
        <taxon>Mugilogobius</taxon>
    </lineage>
</organism>
<dbReference type="Gene3D" id="1.10.340.70">
    <property type="match status" value="1"/>
</dbReference>
<dbReference type="Gene3D" id="3.30.420.10">
    <property type="entry name" value="Ribonuclease H-like superfamily/Ribonuclease H"/>
    <property type="match status" value="1"/>
</dbReference>
<comment type="caution">
    <text evidence="3">The sequence shown here is derived from an EMBL/GenBank/DDBJ whole genome shotgun (WGS) entry which is preliminary data.</text>
</comment>
<feature type="coiled-coil region" evidence="1">
    <location>
        <begin position="10"/>
        <end position="60"/>
    </location>
</feature>
<evidence type="ECO:0000313" key="4">
    <source>
        <dbReference type="Proteomes" id="UP001460270"/>
    </source>
</evidence>
<keyword evidence="1" id="KW-0175">Coiled coil</keyword>
<feature type="domain" description="Integrase catalytic" evidence="2">
    <location>
        <begin position="991"/>
        <end position="1177"/>
    </location>
</feature>
<dbReference type="InterPro" id="IPR041588">
    <property type="entry name" value="Integrase_H2C2"/>
</dbReference>
<keyword evidence="4" id="KW-1185">Reference proteome</keyword>
<evidence type="ECO:0000313" key="3">
    <source>
        <dbReference type="EMBL" id="KAK7909879.1"/>
    </source>
</evidence>
<dbReference type="Proteomes" id="UP001460270">
    <property type="component" value="Unassembled WGS sequence"/>
</dbReference>
<dbReference type="InterPro" id="IPR001584">
    <property type="entry name" value="Integrase_cat-core"/>
</dbReference>
<dbReference type="GO" id="GO:0003676">
    <property type="term" value="F:nucleic acid binding"/>
    <property type="evidence" value="ECO:0007669"/>
    <property type="project" value="InterPro"/>
</dbReference>
<dbReference type="InterPro" id="IPR012337">
    <property type="entry name" value="RNaseH-like_sf"/>
</dbReference>
<dbReference type="PANTHER" id="PTHR47331:SF1">
    <property type="entry name" value="GAG-LIKE PROTEIN"/>
    <property type="match status" value="1"/>
</dbReference>
<dbReference type="InterPro" id="IPR036397">
    <property type="entry name" value="RNaseH_sf"/>
</dbReference>
<dbReference type="InterPro" id="IPR040676">
    <property type="entry name" value="DUF5641"/>
</dbReference>
<proteinExistence type="predicted"/>
<dbReference type="Pfam" id="PF17921">
    <property type="entry name" value="Integrase_H2C2"/>
    <property type="match status" value="1"/>
</dbReference>
<dbReference type="Pfam" id="PF05380">
    <property type="entry name" value="Peptidase_A17"/>
    <property type="match status" value="1"/>
</dbReference>
<dbReference type="SUPFAM" id="SSF56672">
    <property type="entry name" value="DNA/RNA polymerases"/>
    <property type="match status" value="1"/>
</dbReference>
<protein>
    <recommendedName>
        <fullName evidence="2">Integrase catalytic domain-containing protein</fullName>
    </recommendedName>
</protein>
<dbReference type="InterPro" id="IPR043502">
    <property type="entry name" value="DNA/RNA_pol_sf"/>
</dbReference>
<evidence type="ECO:0000259" key="2">
    <source>
        <dbReference type="PROSITE" id="PS50994"/>
    </source>
</evidence>
<dbReference type="PROSITE" id="PS50994">
    <property type="entry name" value="INTEGRASE"/>
    <property type="match status" value="1"/>
</dbReference>
<gene>
    <name evidence="3" type="ORF">WMY93_014563</name>
</gene>
<dbReference type="PANTHER" id="PTHR47331">
    <property type="entry name" value="PHD-TYPE DOMAIN-CONTAINING PROTEIN"/>
    <property type="match status" value="1"/>
</dbReference>
<dbReference type="Pfam" id="PF18701">
    <property type="entry name" value="DUF5641"/>
    <property type="match status" value="1"/>
</dbReference>
<dbReference type="SUPFAM" id="SSF53098">
    <property type="entry name" value="Ribonuclease H-like"/>
    <property type="match status" value="1"/>
</dbReference>
<sequence>MADQAALMAKATALKRKHELEEQEEKHRLEVERIRKQKEQIEMDAEIAAAEARLNLLEHNREQYVKPSETVNSAFVSHQAGAFTGAGDQGSTLSIVPVKLKSKKGDKVLQTYAFLDSGSTATFITNALLNRLNLQGTKTNILLRTMGQEKLVKSQCVSGLEIAELAGNHFFELPEVYTQDAIPVCKTNIPRQQDIERWDHFKPIRIPELDADVELLIGTNAAKLMEPWEIINSKNNGPYAVKTLLGWVINGPLNSSDASQRSCPTIHVNRISIVKLEELLVSQYNQEFNERTLEEGPGMSIEDKKFMEIVEGSLCVQEEHYCMDLPFSKENICLPNNRCIVEQRIKSLKRKFERNYDYKTEYTTFITNLIDRGYAEVVPPDQLELKDEDHMDDYSRQVTDTISNNFYVDDCLKSVVTEEEAVKLVKELTELCLKGGFRLSKWTSNCRSVLSSIPEEKRSKPTRQLHLDQDSLPVEKALGLSWCAESDTFIFQLSMKPKPHTRRGVLSTVSSVYDPLGFLAPYTLLPKLLLQEMCRQRLSWDDPIPKSMSQCWTTWLQDLQKLEEFKVKRCIKSSTCKGTHVAQLHHFADGSNHGYGTVSYLRLQDESGNVHLAFMLGKARVAPLKQTTIPRLELTAAVLAVRVDRMLKQELSLQLEGSCFWTDSQTVLRYINNKSKRFHTFVANRVAAIREVTQPSQWRYIGSKLNPADEASRGLAADSFLACHRWINGPDFLKKPQQEWPVPFEPQPIPSDDPEVKKDVLVYAIDSNPEDATFKLLHYFSSWSKLKISVAWFLKLKDILLSLSTKRKELMATFSTSGSSIASHEVEEGMKRARAAVVKQLLTVSDLSRAESAIIRHSQHATFGEEICELESGASAVKNKSNIYRLDPVLQHGLLRVGGRLSRSTLLEEQKHPVILSKGQHVSELILRHLHQELGHAGRNHMLAALRQKYWITNANSACRKILSKCVICRRYRGHSAKQKMADLPEERICPDLPPFTNVGVDYFGPIEVKRGRAMVKRYGVIFTCMASRAVHLEVAYSLTTDSCINAIRRFICRRGSVRQMRSDNGTNFIGAERELREALAAIDHTKIHQTLVSKEIEWVFNPPAASHHGGVWERLIRMVRKVLYSVLKQQTLDDENLNTIFCEVEAILNGRPITGISEDAEDLDPLTPNHILMVKGMPILPPGTFQESDKYIRKRWRQVQYLSDLFWKRWTREYLPLLQKRQKWSRPQRNFIIGDLVVVMDHTAPRGSWILGRVINAYPDKNGLVRVVQLKTKTGQLERPISKIFLLQEAL</sequence>
<dbReference type="InterPro" id="IPR008042">
    <property type="entry name" value="Retrotrans_Pao"/>
</dbReference>